<evidence type="ECO:0000259" key="3">
    <source>
        <dbReference type="Pfam" id="PF25830"/>
    </source>
</evidence>
<dbReference type="PANTHER" id="PTHR35680:SF1">
    <property type="entry name" value="NFAT ACTIVATION MOLECULE 1"/>
    <property type="match status" value="1"/>
</dbReference>
<dbReference type="PANTHER" id="PTHR35680">
    <property type="entry name" value="NFAT ACTIVATION MOLECULE 1"/>
    <property type="match status" value="1"/>
</dbReference>
<dbReference type="RefSeq" id="XP_004700752.2">
    <property type="nucleotide sequence ID" value="XM_004700695.3"/>
</dbReference>
<keyword evidence="2" id="KW-0812">Transmembrane</keyword>
<dbReference type="GeneID" id="101659088"/>
<feature type="region of interest" description="Disordered" evidence="1">
    <location>
        <begin position="174"/>
        <end position="200"/>
    </location>
</feature>
<feature type="compositionally biased region" description="Polar residues" evidence="1">
    <location>
        <begin position="176"/>
        <end position="188"/>
    </location>
</feature>
<protein>
    <submittedName>
        <fullName evidence="5">NFAT activation molecule 1</fullName>
    </submittedName>
</protein>
<evidence type="ECO:0000256" key="1">
    <source>
        <dbReference type="SAM" id="MobiDB-lite"/>
    </source>
</evidence>
<feature type="domain" description="NFAM1 Ig-like" evidence="3">
    <location>
        <begin position="1"/>
        <end position="98"/>
    </location>
</feature>
<reference evidence="5" key="1">
    <citation type="submission" date="2025-08" db="UniProtKB">
        <authorList>
            <consortium name="RefSeq"/>
        </authorList>
    </citation>
    <scope>IDENTIFICATION</scope>
</reference>
<evidence type="ECO:0000313" key="4">
    <source>
        <dbReference type="Proteomes" id="UP000694863"/>
    </source>
</evidence>
<gene>
    <name evidence="5" type="primary">NFAM1</name>
</gene>
<dbReference type="Pfam" id="PF25830">
    <property type="entry name" value="Ig_NFAM1"/>
    <property type="match status" value="1"/>
</dbReference>
<evidence type="ECO:0000313" key="5">
    <source>
        <dbReference type="RefSeq" id="XP_004700752.2"/>
    </source>
</evidence>
<dbReference type="InterPro" id="IPR033549">
    <property type="entry name" value="NFAM1"/>
</dbReference>
<keyword evidence="2" id="KW-0472">Membrane</keyword>
<dbReference type="Gene3D" id="2.60.40.10">
    <property type="entry name" value="Immunoglobulins"/>
    <property type="match status" value="1"/>
</dbReference>
<proteinExistence type="predicted"/>
<name>A0ABM0IIG2_ECHTE</name>
<keyword evidence="4" id="KW-1185">Reference proteome</keyword>
<accession>A0ABM0IIG2</accession>
<keyword evidence="2" id="KW-1133">Transmembrane helix</keyword>
<dbReference type="InterPro" id="IPR057883">
    <property type="entry name" value="Ig_NFAM1"/>
</dbReference>
<evidence type="ECO:0000256" key="2">
    <source>
        <dbReference type="SAM" id="Phobius"/>
    </source>
</evidence>
<dbReference type="Proteomes" id="UP000694863">
    <property type="component" value="Unplaced"/>
</dbReference>
<feature type="transmembrane region" description="Helical" evidence="2">
    <location>
        <begin position="112"/>
        <end position="134"/>
    </location>
</feature>
<sequence>MVTLTNKAISFGCKITYPYTPRYKSFNVSYFHMDRQSQRSPKKHSDCQPSQGRENQTHTVECRITVLLLEASATGTYYCSVQWPKDIKVGNGTFILVRDSGYREPPRTSQRLLLLSFTGLLAVLSVLGTALLLWKKKQMQVGGKQPASRSKQPPSESIYTSLQHRETQVYAFIESEASNPPSTRSPLSQKEGPRVNTEEELGLVYENL</sequence>
<organism evidence="4 5">
    <name type="scientific">Echinops telfairi</name>
    <name type="common">Lesser hedgehog tenrec</name>
    <dbReference type="NCBI Taxonomy" id="9371"/>
    <lineage>
        <taxon>Eukaryota</taxon>
        <taxon>Metazoa</taxon>
        <taxon>Chordata</taxon>
        <taxon>Craniata</taxon>
        <taxon>Vertebrata</taxon>
        <taxon>Euteleostomi</taxon>
        <taxon>Mammalia</taxon>
        <taxon>Eutheria</taxon>
        <taxon>Afrotheria</taxon>
        <taxon>Tenrecidae</taxon>
        <taxon>Tenrecinae</taxon>
        <taxon>Echinops</taxon>
    </lineage>
</organism>
<dbReference type="InterPro" id="IPR013783">
    <property type="entry name" value="Ig-like_fold"/>
</dbReference>
<dbReference type="RefSeq" id="XP_045148746.1">
    <property type="nucleotide sequence ID" value="XM_045292811.1"/>
</dbReference>